<proteinExistence type="predicted"/>
<organism evidence="1 2">
    <name type="scientific">Parabacteroides gordonii MS-1 = DSM 23371</name>
    <dbReference type="NCBI Taxonomy" id="1203610"/>
    <lineage>
        <taxon>Bacteria</taxon>
        <taxon>Pseudomonadati</taxon>
        <taxon>Bacteroidota</taxon>
        <taxon>Bacteroidia</taxon>
        <taxon>Bacteroidales</taxon>
        <taxon>Tannerellaceae</taxon>
        <taxon>Parabacteroides</taxon>
    </lineage>
</organism>
<name>A0A0F5JB62_9BACT</name>
<comment type="caution">
    <text evidence="1">The sequence shown here is derived from an EMBL/GenBank/DDBJ whole genome shotgun (WGS) entry which is preliminary data.</text>
</comment>
<reference evidence="1 2" key="1">
    <citation type="submission" date="2013-04" db="EMBL/GenBank/DDBJ databases">
        <title>The Genome Sequence of Parabacteroides gordonii DSM 23371.</title>
        <authorList>
            <consortium name="The Broad Institute Genomics Platform"/>
            <person name="Earl A."/>
            <person name="Ward D."/>
            <person name="Feldgarden M."/>
            <person name="Gevers D."/>
            <person name="Martens E."/>
            <person name="Sakamoto M."/>
            <person name="Benno Y."/>
            <person name="Suzuki N."/>
            <person name="Matsunaga N."/>
            <person name="Koshihara K."/>
            <person name="Seki M."/>
            <person name="Komiya H."/>
            <person name="Walker B."/>
            <person name="Young S."/>
            <person name="Zeng Q."/>
            <person name="Gargeya S."/>
            <person name="Fitzgerald M."/>
            <person name="Haas B."/>
            <person name="Abouelleil A."/>
            <person name="Allen A.W."/>
            <person name="Alvarado L."/>
            <person name="Arachchi H.M."/>
            <person name="Berlin A.M."/>
            <person name="Chapman S.B."/>
            <person name="Gainer-Dewar J."/>
            <person name="Goldberg J."/>
            <person name="Griggs A."/>
            <person name="Gujja S."/>
            <person name="Hansen M."/>
            <person name="Howarth C."/>
            <person name="Imamovic A."/>
            <person name="Ireland A."/>
            <person name="Larimer J."/>
            <person name="McCowan C."/>
            <person name="Murphy C."/>
            <person name="Pearson M."/>
            <person name="Poon T.W."/>
            <person name="Priest M."/>
            <person name="Roberts A."/>
            <person name="Saif S."/>
            <person name="Shea T."/>
            <person name="Sisk P."/>
            <person name="Sykes S."/>
            <person name="Wortman J."/>
            <person name="Nusbaum C."/>
            <person name="Birren B."/>
        </authorList>
    </citation>
    <scope>NUCLEOTIDE SEQUENCE [LARGE SCALE GENOMIC DNA]</scope>
    <source>
        <strain evidence="1 2">MS-1</strain>
    </source>
</reference>
<dbReference type="GeneID" id="86890955"/>
<dbReference type="AlphaFoldDB" id="A0A0F5JB62"/>
<evidence type="ECO:0000313" key="1">
    <source>
        <dbReference type="EMBL" id="KKB54968.1"/>
    </source>
</evidence>
<accession>A0A0F5JB62</accession>
<dbReference type="HOGENOM" id="CLU_3138724_0_0_10"/>
<evidence type="ECO:0000313" key="2">
    <source>
        <dbReference type="Proteomes" id="UP000033035"/>
    </source>
</evidence>
<gene>
    <name evidence="1" type="ORF">HMPREF1536_02421</name>
</gene>
<sequence length="49" mass="6068">MVQERIDDWWEYAKDLARAERELQIERWVYISIEYKDEAGTSVQLHLFH</sequence>
<dbReference type="EMBL" id="AQHW01000015">
    <property type="protein sequence ID" value="KKB54968.1"/>
    <property type="molecule type" value="Genomic_DNA"/>
</dbReference>
<protein>
    <submittedName>
        <fullName evidence="1">Uncharacterized protein</fullName>
    </submittedName>
</protein>
<dbReference type="Proteomes" id="UP000033035">
    <property type="component" value="Unassembled WGS sequence"/>
</dbReference>
<keyword evidence="2" id="KW-1185">Reference proteome</keyword>
<dbReference type="RefSeq" id="WP_157395738.1">
    <property type="nucleotide sequence ID" value="NZ_KE386764.1"/>
</dbReference>